<evidence type="ECO:0000313" key="5">
    <source>
        <dbReference type="EMBL" id="KLN35269.1"/>
    </source>
</evidence>
<dbReference type="STRING" id="264251.FB00_07530"/>
<evidence type="ECO:0000256" key="1">
    <source>
        <dbReference type="ARBA" id="ARBA00022729"/>
    </source>
</evidence>
<evidence type="ECO:0000259" key="4">
    <source>
        <dbReference type="SMART" id="SM00560"/>
    </source>
</evidence>
<name>A0A0H2KTT2_9MICO</name>
<dbReference type="Pfam" id="PF13385">
    <property type="entry name" value="Laminin_G_3"/>
    <property type="match status" value="1"/>
</dbReference>
<comment type="caution">
    <text evidence="5">The sequence shown here is derived from an EMBL/GenBank/DDBJ whole genome shotgun (WGS) entry which is preliminary data.</text>
</comment>
<evidence type="ECO:0000256" key="3">
    <source>
        <dbReference type="SAM" id="SignalP"/>
    </source>
</evidence>
<reference evidence="5 6" key="1">
    <citation type="submission" date="2014-05" db="EMBL/GenBank/DDBJ databases">
        <title>Cellulosimicrobium funkei U11 genome.</title>
        <authorList>
            <person name="Hu C."/>
            <person name="Gong Y."/>
            <person name="Wan W."/>
            <person name="Jiang M."/>
        </authorList>
    </citation>
    <scope>NUCLEOTIDE SEQUENCE [LARGE SCALE GENOMIC DNA]</scope>
    <source>
        <strain evidence="5 6">U11</strain>
    </source>
</reference>
<dbReference type="PATRIC" id="fig|264251.5.peg.1532"/>
<dbReference type="Gene3D" id="2.60.120.200">
    <property type="match status" value="1"/>
</dbReference>
<dbReference type="EMBL" id="JNBQ01000005">
    <property type="protein sequence ID" value="KLN35269.1"/>
    <property type="molecule type" value="Genomic_DNA"/>
</dbReference>
<feature type="domain" description="LamG-like jellyroll fold" evidence="4">
    <location>
        <begin position="508"/>
        <end position="667"/>
    </location>
</feature>
<dbReference type="InterPro" id="IPR013320">
    <property type="entry name" value="ConA-like_dom_sf"/>
</dbReference>
<keyword evidence="6" id="KW-1185">Reference proteome</keyword>
<gene>
    <name evidence="5" type="ORF">FB00_07530</name>
</gene>
<evidence type="ECO:0000313" key="6">
    <source>
        <dbReference type="Proteomes" id="UP000035265"/>
    </source>
</evidence>
<organism evidence="5 6">
    <name type="scientific">Cellulosimicrobium funkei</name>
    <dbReference type="NCBI Taxonomy" id="264251"/>
    <lineage>
        <taxon>Bacteria</taxon>
        <taxon>Bacillati</taxon>
        <taxon>Actinomycetota</taxon>
        <taxon>Actinomycetes</taxon>
        <taxon>Micrococcales</taxon>
        <taxon>Promicromonosporaceae</taxon>
        <taxon>Cellulosimicrobium</taxon>
    </lineage>
</organism>
<feature type="signal peptide" evidence="3">
    <location>
        <begin position="1"/>
        <end position="36"/>
    </location>
</feature>
<feature type="chain" id="PRO_5002596073" description="LamG-like jellyroll fold domain-containing protein" evidence="3">
    <location>
        <begin position="37"/>
        <end position="675"/>
    </location>
</feature>
<keyword evidence="2" id="KW-1015">Disulfide bond</keyword>
<accession>A0A0H2KTT2</accession>
<dbReference type="InterPro" id="IPR006558">
    <property type="entry name" value="LamG-like"/>
</dbReference>
<evidence type="ECO:0000256" key="2">
    <source>
        <dbReference type="ARBA" id="ARBA00023157"/>
    </source>
</evidence>
<dbReference type="SUPFAM" id="SSF49899">
    <property type="entry name" value="Concanavalin A-like lectins/glucanases"/>
    <property type="match status" value="1"/>
</dbReference>
<dbReference type="SMART" id="SM00560">
    <property type="entry name" value="LamGL"/>
    <property type="match status" value="1"/>
</dbReference>
<dbReference type="AlphaFoldDB" id="A0A0H2KTT2"/>
<dbReference type="Proteomes" id="UP000035265">
    <property type="component" value="Unassembled WGS sequence"/>
</dbReference>
<proteinExistence type="predicted"/>
<keyword evidence="1 3" id="KW-0732">Signal</keyword>
<protein>
    <recommendedName>
        <fullName evidence="4">LamG-like jellyroll fold domain-containing protein</fullName>
    </recommendedName>
</protein>
<sequence length="675" mass="68253">MIGGDVRRTTRGTTAALLSVVLALTGLTAGATTASAVPVPSTGASEAGAPVVLDGDGVPRTVLRSALPRSASGYAFEGPQVVGGCASGLLCTVLGESRVAWDFTDAVASGVPAGATVARATLTTSGVQGAQCRTSPVTAHVVGAVVRSSTWANHASTWGPAVASATSSARCDRWGVVSWDVTAPVAAAAASGDPVALGLSGARSGIAVLGDATTLTLELAPPAGASATALGTSDPVSACVTGEARPAVRSDTPDLTAELSGEANHLLLARFSVQDLSSGAELWTAQTDGAMIAGSVAHMRVPSGLLHHGGAYAWEVRAATADGGPWSEPSRCELVVDLVRPELAPVITPVEGEPAVYREDTTTGGVGVRGAFVLSSDEPDVVAIRYSFGSDGMLSSAAPGDRVEFTPTTSGSQRIYAQAVDSAGLTGPVRLYRFAVTAAVPARWSFSERAGRETWDATGTRAITLADETMWGDGVYADFGFDPDDGALVVADDASAAWSSGPAVATAGAFSVAATVRADETGATRVAVSQDGDRTSAFALGMRRDPACGTASGTCWAFWTADADADSSAAAVAFSGVEVEPGSWVHLTGVRDAGAGVLRLYVCEIGSPDDPKDGGNVLAGSATTTSPGWASHGALQIGRAKEGDAWADHWRGTVDRLSVVDGVLSESQIYRECQS</sequence>